<evidence type="ECO:0000256" key="3">
    <source>
        <dbReference type="ARBA" id="ARBA00018111"/>
    </source>
</evidence>
<dbReference type="PANTHER" id="PTHR33602:SF1">
    <property type="entry name" value="REGULATORY PROTEIN RECX FAMILY PROTEIN"/>
    <property type="match status" value="1"/>
</dbReference>
<evidence type="ECO:0000256" key="4">
    <source>
        <dbReference type="ARBA" id="ARBA00022490"/>
    </source>
</evidence>
<dbReference type="InterPro" id="IPR053924">
    <property type="entry name" value="RecX_HTH_2nd"/>
</dbReference>
<evidence type="ECO:0000256" key="1">
    <source>
        <dbReference type="ARBA" id="ARBA00004496"/>
    </source>
</evidence>
<dbReference type="InterPro" id="IPR036388">
    <property type="entry name" value="WH-like_DNA-bd_sf"/>
</dbReference>
<keyword evidence="4 5" id="KW-0963">Cytoplasm</keyword>
<dbReference type="GO" id="GO:0006282">
    <property type="term" value="P:regulation of DNA repair"/>
    <property type="evidence" value="ECO:0007669"/>
    <property type="project" value="UniProtKB-UniRule"/>
</dbReference>
<protein>
    <recommendedName>
        <fullName evidence="3 5">Regulatory protein RecX</fullName>
    </recommendedName>
</protein>
<dbReference type="Pfam" id="PF02631">
    <property type="entry name" value="RecX_HTH2"/>
    <property type="match status" value="1"/>
</dbReference>
<comment type="function">
    <text evidence="5">Modulates RecA activity.</text>
</comment>
<dbReference type="EMBL" id="CP046452">
    <property type="protein sequence ID" value="QGU02226.1"/>
    <property type="molecule type" value="Genomic_DNA"/>
</dbReference>
<dbReference type="Proteomes" id="UP000427071">
    <property type="component" value="Chromosome"/>
</dbReference>
<dbReference type="Gene3D" id="1.10.10.10">
    <property type="entry name" value="Winged helix-like DNA-binding domain superfamily/Winged helix DNA-binding domain"/>
    <property type="match status" value="2"/>
</dbReference>
<feature type="domain" description="RecX second three-helical" evidence="6">
    <location>
        <begin position="84"/>
        <end position="125"/>
    </location>
</feature>
<dbReference type="GO" id="GO:0005737">
    <property type="term" value="C:cytoplasm"/>
    <property type="evidence" value="ECO:0007669"/>
    <property type="project" value="UniProtKB-SubCell"/>
</dbReference>
<name>A0A6B8VTY1_9CORY</name>
<evidence type="ECO:0000259" key="7">
    <source>
        <dbReference type="Pfam" id="PF21982"/>
    </source>
</evidence>
<reference evidence="9" key="1">
    <citation type="submission" date="2019-11" db="EMBL/GenBank/DDBJ databases">
        <title>Complete genome sequence of Corynebacterium kalinowskii 1959, a novel Corynebacterium species isolated from soil of a small paddock in Vilsendorf, Germany.</title>
        <authorList>
            <person name="Schaffert L."/>
            <person name="Ruwe M."/>
            <person name="Milse J."/>
            <person name="Hanuschka K."/>
            <person name="Ortseifen V."/>
            <person name="Droste J."/>
            <person name="Brandt D."/>
            <person name="Schlueter L."/>
            <person name="Kutter Y."/>
            <person name="Vinke S."/>
            <person name="Viehoefer P."/>
            <person name="Jacob L."/>
            <person name="Luebke N.-C."/>
            <person name="Schulte-Berndt E."/>
            <person name="Hain C."/>
            <person name="Linder M."/>
            <person name="Schmidt P."/>
            <person name="Wollenschlaeger L."/>
            <person name="Luttermann T."/>
            <person name="Thieme E."/>
            <person name="Hassa J."/>
            <person name="Haak M."/>
            <person name="Wittchen M."/>
            <person name="Mentz A."/>
            <person name="Persicke M."/>
            <person name="Busche T."/>
            <person name="Ruckert C."/>
        </authorList>
    </citation>
    <scope>NUCLEOTIDE SEQUENCE [LARGE SCALE GENOMIC DNA]</scope>
    <source>
        <strain evidence="9">1959</strain>
    </source>
</reference>
<evidence type="ECO:0000256" key="2">
    <source>
        <dbReference type="ARBA" id="ARBA00009695"/>
    </source>
</evidence>
<feature type="domain" description="RecX first three-helical" evidence="7">
    <location>
        <begin position="39"/>
        <end position="77"/>
    </location>
</feature>
<dbReference type="KEGG" id="ckw:CKALI_06820"/>
<evidence type="ECO:0000256" key="5">
    <source>
        <dbReference type="HAMAP-Rule" id="MF_01114"/>
    </source>
</evidence>
<organism evidence="8 9">
    <name type="scientific">Corynebacterium kalinowskii</name>
    <dbReference type="NCBI Taxonomy" id="2675216"/>
    <lineage>
        <taxon>Bacteria</taxon>
        <taxon>Bacillati</taxon>
        <taxon>Actinomycetota</taxon>
        <taxon>Actinomycetes</taxon>
        <taxon>Mycobacteriales</taxon>
        <taxon>Corynebacteriaceae</taxon>
        <taxon>Corynebacterium</taxon>
    </lineage>
</organism>
<evidence type="ECO:0000313" key="9">
    <source>
        <dbReference type="Proteomes" id="UP000427071"/>
    </source>
</evidence>
<dbReference type="Pfam" id="PF21982">
    <property type="entry name" value="RecX_HTH1"/>
    <property type="match status" value="1"/>
</dbReference>
<proteinExistence type="inferred from homology"/>
<evidence type="ECO:0000313" key="8">
    <source>
        <dbReference type="EMBL" id="QGU02226.1"/>
    </source>
</evidence>
<dbReference type="AlphaFoldDB" id="A0A6B8VTY1"/>
<sequence length="197" mass="22560">MATHEDKLAKLATLREQLASATGEPLFDRVHEEAKAQVRHRALLLLDQRARSRAELDTRLARLEFESGLIQEVLDDLERSGLIDDYAFASEWVRQRHQLRGKSRRALSQELDAKGISADIKDEALQQVSEEDESEIAITLAVKKARTIRTQPTDRKDYDKHLRRIVGMLARRGYGESLSYRVAKRALDDRLTEIGKE</sequence>
<comment type="similarity">
    <text evidence="2 5">Belongs to the RecX family.</text>
</comment>
<gene>
    <name evidence="5 8" type="primary">recX</name>
    <name evidence="8" type="ORF">CKALI_06820</name>
</gene>
<comment type="subcellular location">
    <subcellularLocation>
        <location evidence="1 5">Cytoplasm</location>
    </subcellularLocation>
</comment>
<dbReference type="RefSeq" id="WP_156192564.1">
    <property type="nucleotide sequence ID" value="NZ_CP046452.1"/>
</dbReference>
<dbReference type="HAMAP" id="MF_01114">
    <property type="entry name" value="RecX"/>
    <property type="match status" value="1"/>
</dbReference>
<accession>A0A6B8VTY1</accession>
<keyword evidence="9" id="KW-1185">Reference proteome</keyword>
<dbReference type="InterPro" id="IPR003783">
    <property type="entry name" value="Regulatory_RecX"/>
</dbReference>
<dbReference type="PANTHER" id="PTHR33602">
    <property type="entry name" value="REGULATORY PROTEIN RECX FAMILY PROTEIN"/>
    <property type="match status" value="1"/>
</dbReference>
<dbReference type="InterPro" id="IPR053926">
    <property type="entry name" value="RecX_HTH_1st"/>
</dbReference>
<evidence type="ECO:0000259" key="6">
    <source>
        <dbReference type="Pfam" id="PF02631"/>
    </source>
</evidence>